<feature type="compositionally biased region" description="Basic residues" evidence="9">
    <location>
        <begin position="190"/>
        <end position="204"/>
    </location>
</feature>
<evidence type="ECO:0000313" key="10">
    <source>
        <dbReference type="EMBL" id="VDO66973.1"/>
    </source>
</evidence>
<gene>
    <name evidence="10" type="ORF">SMRZ_LOCUS5611</name>
</gene>
<dbReference type="AlphaFoldDB" id="A0A183LP86"/>
<name>A0A183LP86_9TREM</name>
<dbReference type="PROSITE" id="PS00250">
    <property type="entry name" value="TGF_BETA_1"/>
    <property type="match status" value="1"/>
</dbReference>
<keyword evidence="3" id="KW-0964">Secreted</keyword>
<evidence type="ECO:0000256" key="6">
    <source>
        <dbReference type="ARBA" id="ARBA00023157"/>
    </source>
</evidence>
<dbReference type="Gene3D" id="2.10.90.10">
    <property type="entry name" value="Cystine-knot cytokines"/>
    <property type="match status" value="1"/>
</dbReference>
<protein>
    <submittedName>
        <fullName evidence="10">Uncharacterized protein</fullName>
    </submittedName>
</protein>
<dbReference type="InterPro" id="IPR001839">
    <property type="entry name" value="TGF-b_C"/>
</dbReference>
<evidence type="ECO:0000256" key="8">
    <source>
        <dbReference type="RuleBase" id="RU000354"/>
    </source>
</evidence>
<dbReference type="PANTHER" id="PTHR11848">
    <property type="entry name" value="TGF-BETA FAMILY"/>
    <property type="match status" value="1"/>
</dbReference>
<evidence type="ECO:0000256" key="7">
    <source>
        <dbReference type="ARBA" id="ARBA00023180"/>
    </source>
</evidence>
<evidence type="ECO:0000256" key="4">
    <source>
        <dbReference type="ARBA" id="ARBA00022729"/>
    </source>
</evidence>
<feature type="region of interest" description="Disordered" evidence="9">
    <location>
        <begin position="164"/>
        <end position="206"/>
    </location>
</feature>
<dbReference type="InterPro" id="IPR017948">
    <property type="entry name" value="TGFb_CS"/>
</dbReference>
<dbReference type="STRING" id="48269.A0A183LP86"/>
<evidence type="ECO:0000256" key="5">
    <source>
        <dbReference type="ARBA" id="ARBA00023030"/>
    </source>
</evidence>
<keyword evidence="6" id="KW-1015">Disulfide bond</keyword>
<dbReference type="EMBL" id="UZAI01001961">
    <property type="protein sequence ID" value="VDO66973.1"/>
    <property type="molecule type" value="Genomic_DNA"/>
</dbReference>
<dbReference type="Pfam" id="PF00019">
    <property type="entry name" value="TGF_beta"/>
    <property type="match status" value="1"/>
</dbReference>
<proteinExistence type="inferred from homology"/>
<keyword evidence="7" id="KW-0325">Glycoprotein</keyword>
<dbReference type="SUPFAM" id="SSF57501">
    <property type="entry name" value="Cystine-knot cytokines"/>
    <property type="match status" value="1"/>
</dbReference>
<dbReference type="InterPro" id="IPR015615">
    <property type="entry name" value="TGF-beta-rel"/>
</dbReference>
<dbReference type="FunFam" id="2.10.90.10:FF:000001">
    <property type="entry name" value="Bone morphogenetic protein 4"/>
    <property type="match status" value="1"/>
</dbReference>
<reference evidence="10 11" key="1">
    <citation type="submission" date="2018-11" db="EMBL/GenBank/DDBJ databases">
        <authorList>
            <consortium name="Pathogen Informatics"/>
        </authorList>
    </citation>
    <scope>NUCLEOTIDE SEQUENCE [LARGE SCALE GENOMIC DNA]</scope>
    <source>
        <strain evidence="10 11">Zambia</strain>
    </source>
</reference>
<comment type="subcellular location">
    <subcellularLocation>
        <location evidence="1">Secreted</location>
    </subcellularLocation>
</comment>
<sequence length="385" mass="44454">MRTSTSEGKHGIQWTAQNQLDDLDFADDLALLPRTHEQMQMKTASIAAVSASIGFNIHKEKTKVLKYNTDNTNPITLDGETLEDVESFTYLESIIDEHGGSDADVKARIVKARAASLQLKNIWNSKQLSTNIKGINVLSLNNRASNKKIAKRYKRLQRILNAQLKQQQQQQKSETNQQSVQRNKQNYIKQRSRRLAQYQRRHNRASQDRYYYSDLDSTNEIVEDHDINEDVSSHRKITHNSYENNRENHHSQQQQQHQQYRYDITKSYSNVLQTNNHHYLDTTCQRRELIINFDAVGWAGWVIAPQAYNARYCLGQCPFPLSTHYNTTNHAVLLQLVHLLDVARISGPCCVPHQLSSQSLLYHSQNGDVVLRVYEDMVVESCACR</sequence>
<dbReference type="PANTHER" id="PTHR11848:SF302">
    <property type="entry name" value="TGF-BETA FAMILY PROFILE DOMAIN-CONTAINING PROTEIN"/>
    <property type="match status" value="1"/>
</dbReference>
<dbReference type="GO" id="GO:0008083">
    <property type="term" value="F:growth factor activity"/>
    <property type="evidence" value="ECO:0007669"/>
    <property type="project" value="UniProtKB-KW"/>
</dbReference>
<evidence type="ECO:0000313" key="11">
    <source>
        <dbReference type="Proteomes" id="UP000277204"/>
    </source>
</evidence>
<dbReference type="Proteomes" id="UP000277204">
    <property type="component" value="Unassembled WGS sequence"/>
</dbReference>
<keyword evidence="11" id="KW-1185">Reference proteome</keyword>
<feature type="compositionally biased region" description="Low complexity" evidence="9">
    <location>
        <begin position="164"/>
        <end position="181"/>
    </location>
</feature>
<keyword evidence="5 8" id="KW-0339">Growth factor</keyword>
<dbReference type="PROSITE" id="PS51362">
    <property type="entry name" value="TGF_BETA_2"/>
    <property type="match status" value="1"/>
</dbReference>
<evidence type="ECO:0000256" key="9">
    <source>
        <dbReference type="SAM" id="MobiDB-lite"/>
    </source>
</evidence>
<keyword evidence="4" id="KW-0732">Signal</keyword>
<evidence type="ECO:0000256" key="3">
    <source>
        <dbReference type="ARBA" id="ARBA00022525"/>
    </source>
</evidence>
<accession>A0A183LP86</accession>
<dbReference type="SMART" id="SM00204">
    <property type="entry name" value="TGFB"/>
    <property type="match status" value="1"/>
</dbReference>
<dbReference type="InterPro" id="IPR029034">
    <property type="entry name" value="Cystine-knot_cytokine"/>
</dbReference>
<evidence type="ECO:0000256" key="2">
    <source>
        <dbReference type="ARBA" id="ARBA00006656"/>
    </source>
</evidence>
<evidence type="ECO:0000256" key="1">
    <source>
        <dbReference type="ARBA" id="ARBA00004613"/>
    </source>
</evidence>
<organism evidence="10 11">
    <name type="scientific">Schistosoma margrebowiei</name>
    <dbReference type="NCBI Taxonomy" id="48269"/>
    <lineage>
        <taxon>Eukaryota</taxon>
        <taxon>Metazoa</taxon>
        <taxon>Spiralia</taxon>
        <taxon>Lophotrochozoa</taxon>
        <taxon>Platyhelminthes</taxon>
        <taxon>Trematoda</taxon>
        <taxon>Digenea</taxon>
        <taxon>Strigeidida</taxon>
        <taxon>Schistosomatoidea</taxon>
        <taxon>Schistosomatidae</taxon>
        <taxon>Schistosoma</taxon>
    </lineage>
</organism>
<comment type="similarity">
    <text evidence="2 8">Belongs to the TGF-beta family.</text>
</comment>
<dbReference type="GO" id="GO:0005125">
    <property type="term" value="F:cytokine activity"/>
    <property type="evidence" value="ECO:0007669"/>
    <property type="project" value="TreeGrafter"/>
</dbReference>
<dbReference type="GO" id="GO:0005615">
    <property type="term" value="C:extracellular space"/>
    <property type="evidence" value="ECO:0007669"/>
    <property type="project" value="TreeGrafter"/>
</dbReference>